<keyword evidence="1" id="KW-0732">Signal</keyword>
<accession>A0A226DLC2</accession>
<keyword evidence="3" id="KW-1185">Reference proteome</keyword>
<dbReference type="Proteomes" id="UP000198287">
    <property type="component" value="Unassembled WGS sequence"/>
</dbReference>
<evidence type="ECO:0000313" key="3">
    <source>
        <dbReference type="Proteomes" id="UP000198287"/>
    </source>
</evidence>
<protein>
    <submittedName>
        <fullName evidence="2">Uncharacterized protein</fullName>
    </submittedName>
</protein>
<dbReference type="AlphaFoldDB" id="A0A226DLC2"/>
<reference evidence="2 3" key="1">
    <citation type="submission" date="2015-12" db="EMBL/GenBank/DDBJ databases">
        <title>The genome of Folsomia candida.</title>
        <authorList>
            <person name="Faddeeva A."/>
            <person name="Derks M.F."/>
            <person name="Anvar Y."/>
            <person name="Smit S."/>
            <person name="Van Straalen N."/>
            <person name="Roelofs D."/>
        </authorList>
    </citation>
    <scope>NUCLEOTIDE SEQUENCE [LARGE SCALE GENOMIC DNA]</scope>
    <source>
        <strain evidence="2 3">VU population</strain>
        <tissue evidence="2">Whole body</tissue>
    </source>
</reference>
<name>A0A226DLC2_FOLCA</name>
<comment type="caution">
    <text evidence="2">The sequence shown here is derived from an EMBL/GenBank/DDBJ whole genome shotgun (WGS) entry which is preliminary data.</text>
</comment>
<dbReference type="EMBL" id="LNIX01000018">
    <property type="protein sequence ID" value="OXA45006.1"/>
    <property type="molecule type" value="Genomic_DNA"/>
</dbReference>
<evidence type="ECO:0000313" key="2">
    <source>
        <dbReference type="EMBL" id="OXA45006.1"/>
    </source>
</evidence>
<gene>
    <name evidence="2" type="ORF">Fcan01_20146</name>
</gene>
<feature type="signal peptide" evidence="1">
    <location>
        <begin position="1"/>
        <end position="19"/>
    </location>
</feature>
<evidence type="ECO:0000256" key="1">
    <source>
        <dbReference type="SAM" id="SignalP"/>
    </source>
</evidence>
<sequence length="221" mass="24038">MRVSVAITILLGLVCQINGGGQMPQAMFDEMKGAFFKFMDGNFPKAKEGIVAALKPLAASSEKEIKLALKDAKSSAGMASPAALVGQFVSPAGLAIGQFPGRCMEGLASFAEFYTANQEQLKKLPPFKMGDTRAPALMDEFKKKFEGYVAELAQVVNANFEDFLHLADAVKKEFEPVLKKSIGGRDGDFFGDLNQQWGQAVKDARADMQTKINEYKQNLIV</sequence>
<organism evidence="2 3">
    <name type="scientific">Folsomia candida</name>
    <name type="common">Springtail</name>
    <dbReference type="NCBI Taxonomy" id="158441"/>
    <lineage>
        <taxon>Eukaryota</taxon>
        <taxon>Metazoa</taxon>
        <taxon>Ecdysozoa</taxon>
        <taxon>Arthropoda</taxon>
        <taxon>Hexapoda</taxon>
        <taxon>Collembola</taxon>
        <taxon>Entomobryomorpha</taxon>
        <taxon>Isotomoidea</taxon>
        <taxon>Isotomidae</taxon>
        <taxon>Proisotominae</taxon>
        <taxon>Folsomia</taxon>
    </lineage>
</organism>
<feature type="chain" id="PRO_5013393560" evidence="1">
    <location>
        <begin position="20"/>
        <end position="221"/>
    </location>
</feature>
<proteinExistence type="predicted"/>